<evidence type="ECO:0000313" key="2">
    <source>
        <dbReference type="EMBL" id="MFH4975551.1"/>
    </source>
</evidence>
<keyword evidence="1" id="KW-0732">Signal</keyword>
<evidence type="ECO:0000256" key="1">
    <source>
        <dbReference type="SAM" id="SignalP"/>
    </source>
</evidence>
<proteinExistence type="predicted"/>
<comment type="caution">
    <text evidence="2">The sequence shown here is derived from an EMBL/GenBank/DDBJ whole genome shotgun (WGS) entry which is preliminary data.</text>
</comment>
<dbReference type="Proteomes" id="UP001608902">
    <property type="component" value="Unassembled WGS sequence"/>
</dbReference>
<gene>
    <name evidence="2" type="ORF">AB6A40_002260</name>
</gene>
<feature type="chain" id="PRO_5044786566" evidence="1">
    <location>
        <begin position="20"/>
        <end position="116"/>
    </location>
</feature>
<dbReference type="EMBL" id="JBGFUD010000968">
    <property type="protein sequence ID" value="MFH4975551.1"/>
    <property type="molecule type" value="Genomic_DNA"/>
</dbReference>
<accession>A0ABD6EDU5</accession>
<reference evidence="2 3" key="1">
    <citation type="submission" date="2024-08" db="EMBL/GenBank/DDBJ databases">
        <title>Gnathostoma spinigerum genome.</title>
        <authorList>
            <person name="Gonzalez-Bertolin B."/>
            <person name="Monzon S."/>
            <person name="Zaballos A."/>
            <person name="Jimenez P."/>
            <person name="Dekumyoy P."/>
            <person name="Varona S."/>
            <person name="Cuesta I."/>
            <person name="Sumanam S."/>
            <person name="Adisakwattana P."/>
            <person name="Gasser R.B."/>
            <person name="Hernandez-Gonzalez A."/>
            <person name="Young N.D."/>
            <person name="Perteguer M.J."/>
        </authorList>
    </citation>
    <scope>NUCLEOTIDE SEQUENCE [LARGE SCALE GENOMIC DNA]</scope>
    <source>
        <strain evidence="2">AL3</strain>
        <tissue evidence="2">Liver</tissue>
    </source>
</reference>
<organism evidence="2 3">
    <name type="scientific">Gnathostoma spinigerum</name>
    <dbReference type="NCBI Taxonomy" id="75299"/>
    <lineage>
        <taxon>Eukaryota</taxon>
        <taxon>Metazoa</taxon>
        <taxon>Ecdysozoa</taxon>
        <taxon>Nematoda</taxon>
        <taxon>Chromadorea</taxon>
        <taxon>Rhabditida</taxon>
        <taxon>Spirurina</taxon>
        <taxon>Gnathostomatomorpha</taxon>
        <taxon>Gnathostomatoidea</taxon>
        <taxon>Gnathostomatidae</taxon>
        <taxon>Gnathostoma</taxon>
    </lineage>
</organism>
<evidence type="ECO:0000313" key="3">
    <source>
        <dbReference type="Proteomes" id="UP001608902"/>
    </source>
</evidence>
<sequence>MKAFIGAVIISAFVLSVIAQERGVDEDDMDKRARFAFAKRLRPFAFAKRYLPRFAFAKRSALDEMSPIVFEERIPTLQEIEPEMEPLDKRAMRFAFAKKSLRNFAFAKRSPFYSFA</sequence>
<keyword evidence="3" id="KW-1185">Reference proteome</keyword>
<name>A0ABD6EDU5_9BILA</name>
<protein>
    <submittedName>
        <fullName evidence="2">Uncharacterized protein</fullName>
    </submittedName>
</protein>
<dbReference type="AlphaFoldDB" id="A0ABD6EDU5"/>
<feature type="signal peptide" evidence="1">
    <location>
        <begin position="1"/>
        <end position="19"/>
    </location>
</feature>